<accession>A0A0G1BCB0</accession>
<reference evidence="1 2" key="1">
    <citation type="journal article" date="2015" name="Nature">
        <title>rRNA introns, odd ribosomes, and small enigmatic genomes across a large radiation of phyla.</title>
        <authorList>
            <person name="Brown C.T."/>
            <person name="Hug L.A."/>
            <person name="Thomas B.C."/>
            <person name="Sharon I."/>
            <person name="Castelle C.J."/>
            <person name="Singh A."/>
            <person name="Wilkins M.J."/>
            <person name="Williams K.H."/>
            <person name="Banfield J.F."/>
        </authorList>
    </citation>
    <scope>NUCLEOTIDE SEQUENCE [LARGE SCALE GENOMIC DNA]</scope>
</reference>
<organism evidence="1 2">
    <name type="scientific">candidate division CPR1 bacterium GW2011_GWA2_42_17</name>
    <dbReference type="NCBI Taxonomy" id="1618341"/>
    <lineage>
        <taxon>Bacteria</taxon>
        <taxon>candidate division CPR1</taxon>
    </lineage>
</organism>
<dbReference type="EMBL" id="LCCZ01000014">
    <property type="protein sequence ID" value="KKS44001.1"/>
    <property type="molecule type" value="Genomic_DNA"/>
</dbReference>
<feature type="non-terminal residue" evidence="1">
    <location>
        <position position="1"/>
    </location>
</feature>
<name>A0A0G1BCB0_9BACT</name>
<protein>
    <submittedName>
        <fullName evidence="1">Uncharacterized protein</fullName>
    </submittedName>
</protein>
<proteinExistence type="predicted"/>
<dbReference type="AlphaFoldDB" id="A0A0G1BCB0"/>
<dbReference type="Proteomes" id="UP000034875">
    <property type="component" value="Unassembled WGS sequence"/>
</dbReference>
<comment type="caution">
    <text evidence="1">The sequence shown here is derived from an EMBL/GenBank/DDBJ whole genome shotgun (WGS) entry which is preliminary data.</text>
</comment>
<evidence type="ECO:0000313" key="2">
    <source>
        <dbReference type="Proteomes" id="UP000034875"/>
    </source>
</evidence>
<gene>
    <name evidence="1" type="ORF">UV05_C0014G0001</name>
</gene>
<evidence type="ECO:0000313" key="1">
    <source>
        <dbReference type="EMBL" id="KKS44001.1"/>
    </source>
</evidence>
<sequence length="28" mass="3323">FRKGQVLMFYVDDPKDQIPLGEIKVEEK</sequence>